<evidence type="ECO:0000313" key="1">
    <source>
        <dbReference type="EMBL" id="SCC08532.1"/>
    </source>
</evidence>
<keyword evidence="2" id="KW-1185">Reference proteome</keyword>
<organism evidence="1 2">
    <name type="scientific">Weissella bombi</name>
    <dbReference type="NCBI Taxonomy" id="1505725"/>
    <lineage>
        <taxon>Bacteria</taxon>
        <taxon>Bacillati</taxon>
        <taxon>Bacillota</taxon>
        <taxon>Bacilli</taxon>
        <taxon>Lactobacillales</taxon>
        <taxon>Lactobacillaceae</taxon>
        <taxon>Weissella</taxon>
    </lineage>
</organism>
<dbReference type="STRING" id="1505725.GA0061074_11340"/>
<dbReference type="Proteomes" id="UP000199268">
    <property type="component" value="Unassembled WGS sequence"/>
</dbReference>
<dbReference type="InterPro" id="IPR012674">
    <property type="entry name" value="Calycin"/>
</dbReference>
<dbReference type="RefSeq" id="WP_092463507.1">
    <property type="nucleotide sequence ID" value="NZ_BJEE01000003.1"/>
</dbReference>
<proteinExistence type="predicted"/>
<dbReference type="SUPFAM" id="SSF50814">
    <property type="entry name" value="Lipocalins"/>
    <property type="match status" value="1"/>
</dbReference>
<evidence type="ECO:0000313" key="2">
    <source>
        <dbReference type="Proteomes" id="UP000199268"/>
    </source>
</evidence>
<protein>
    <submittedName>
        <fullName evidence="1">Uncharacterized beta-barrel protein YwiB, DUF1934 family</fullName>
    </submittedName>
</protein>
<accession>A0A1C4BPB1</accession>
<dbReference type="OrthoDB" id="2151645at2"/>
<sequence>MQPTRKSWTTTITLTTKITQENEQEEFSFEESAQVTLINNTLYVRYTEHQQNFETPVTFKISQVDDILLHRHNDFTDVQLHFMPNKIFQTQYVTSQGNIPIAVRTDALLNEITTDHPYGTLNITYSLLNNDSVIGTYTLNLLISKN</sequence>
<dbReference type="EMBL" id="FMAO01000013">
    <property type="protein sequence ID" value="SCC08532.1"/>
    <property type="molecule type" value="Genomic_DNA"/>
</dbReference>
<dbReference type="Pfam" id="PF09148">
    <property type="entry name" value="DUF1934"/>
    <property type="match status" value="1"/>
</dbReference>
<dbReference type="InterPro" id="IPR015231">
    <property type="entry name" value="DUF1934"/>
</dbReference>
<dbReference type="AlphaFoldDB" id="A0A1C4BPB1"/>
<reference evidence="2" key="1">
    <citation type="submission" date="2016-08" db="EMBL/GenBank/DDBJ databases">
        <authorList>
            <person name="Varghese N."/>
            <person name="Submissions Spin"/>
        </authorList>
    </citation>
    <scope>NUCLEOTIDE SEQUENCE [LARGE SCALE GENOMIC DNA]</scope>
    <source>
        <strain evidence="2">R-53094</strain>
    </source>
</reference>
<dbReference type="Gene3D" id="2.40.128.20">
    <property type="match status" value="1"/>
</dbReference>
<gene>
    <name evidence="1" type="ORF">GA0061074_11340</name>
</gene>
<name>A0A1C4BPB1_9LACO</name>